<dbReference type="AlphaFoldDB" id="A0A4R7CA67"/>
<dbReference type="SUPFAM" id="SSF53474">
    <property type="entry name" value="alpha/beta-Hydrolases"/>
    <property type="match status" value="1"/>
</dbReference>
<reference evidence="2 3" key="1">
    <citation type="submission" date="2019-03" db="EMBL/GenBank/DDBJ databases">
        <title>Genomic Encyclopedia of Type Strains, Phase IV (KMG-IV): sequencing the most valuable type-strain genomes for metagenomic binning, comparative biology and taxonomic classification.</title>
        <authorList>
            <person name="Goeker M."/>
        </authorList>
    </citation>
    <scope>NUCLEOTIDE SEQUENCE [LARGE SCALE GENOMIC DNA]</scope>
    <source>
        <strain evidence="2 3">DSM 25903</strain>
    </source>
</reference>
<sequence length="318" mass="34431">MELLDRPQNPIPPAGACAPLVTRDGVRLRVASWPRLAGAEPRGTVLLLQGRAEFIEKYFETIDALLARGFAVVTFDWRGQGRSDRALPNRQLGHVARFDDFLLDYEAVHATIADERVVVLAHSMGAAVALEAAHDGRLQAERLACTNPMVGLSLVRAPAFSRRLARVLARAGLGRRIVPNGELHSISMRPFPGNRLSTDEARYARNAELSRLLEWAAIGSPTIGWLDTAYAAMERLMSPGYAAAIDIPTLLVLSGSDPVCSTPAMTAFGHALGRGHVLTIPEARHEILMETDAILATFWAAFDGFVAEAADLPVNEVA</sequence>
<evidence type="ECO:0000313" key="2">
    <source>
        <dbReference type="EMBL" id="TDR93866.1"/>
    </source>
</evidence>
<accession>A0A4R7CA67</accession>
<evidence type="ECO:0000259" key="1">
    <source>
        <dbReference type="Pfam" id="PF12146"/>
    </source>
</evidence>
<organism evidence="2 3">
    <name type="scientific">Enterovirga rhinocerotis</name>
    <dbReference type="NCBI Taxonomy" id="1339210"/>
    <lineage>
        <taxon>Bacteria</taxon>
        <taxon>Pseudomonadati</taxon>
        <taxon>Pseudomonadota</taxon>
        <taxon>Alphaproteobacteria</taxon>
        <taxon>Hyphomicrobiales</taxon>
        <taxon>Methylobacteriaceae</taxon>
        <taxon>Enterovirga</taxon>
    </lineage>
</organism>
<evidence type="ECO:0000313" key="3">
    <source>
        <dbReference type="Proteomes" id="UP000295122"/>
    </source>
</evidence>
<proteinExistence type="predicted"/>
<dbReference type="PANTHER" id="PTHR11614">
    <property type="entry name" value="PHOSPHOLIPASE-RELATED"/>
    <property type="match status" value="1"/>
</dbReference>
<comment type="caution">
    <text evidence="2">The sequence shown here is derived from an EMBL/GenBank/DDBJ whole genome shotgun (WGS) entry which is preliminary data.</text>
</comment>
<dbReference type="Pfam" id="PF12146">
    <property type="entry name" value="Hydrolase_4"/>
    <property type="match status" value="1"/>
</dbReference>
<name>A0A4R7CA67_9HYPH</name>
<dbReference type="InterPro" id="IPR051044">
    <property type="entry name" value="MAG_DAG_Lipase"/>
</dbReference>
<dbReference type="InterPro" id="IPR029058">
    <property type="entry name" value="AB_hydrolase_fold"/>
</dbReference>
<protein>
    <submittedName>
        <fullName evidence="2">Lysophospholipase</fullName>
    </submittedName>
</protein>
<gene>
    <name evidence="2" type="ORF">EV668_1135</name>
</gene>
<dbReference type="EMBL" id="SNZR01000011">
    <property type="protein sequence ID" value="TDR93866.1"/>
    <property type="molecule type" value="Genomic_DNA"/>
</dbReference>
<feature type="domain" description="Serine aminopeptidase S33" evidence="1">
    <location>
        <begin position="40"/>
        <end position="292"/>
    </location>
</feature>
<keyword evidence="3" id="KW-1185">Reference proteome</keyword>
<dbReference type="Proteomes" id="UP000295122">
    <property type="component" value="Unassembled WGS sequence"/>
</dbReference>
<dbReference type="Gene3D" id="3.40.50.1820">
    <property type="entry name" value="alpha/beta hydrolase"/>
    <property type="match status" value="1"/>
</dbReference>
<dbReference type="InterPro" id="IPR022742">
    <property type="entry name" value="Hydrolase_4"/>
</dbReference>